<dbReference type="SUPFAM" id="SSF53850">
    <property type="entry name" value="Periplasmic binding protein-like II"/>
    <property type="match status" value="1"/>
</dbReference>
<dbReference type="InterPro" id="IPR001320">
    <property type="entry name" value="Iontro_rcpt_C"/>
</dbReference>
<proteinExistence type="inferred from homology"/>
<feature type="domain" description="Ionotropic glutamate receptor C-terminal" evidence="7">
    <location>
        <begin position="47"/>
        <end position="269"/>
    </location>
</feature>
<comment type="similarity">
    <text evidence="2 4">Belongs to the bacterial solute-binding protein 3 family.</text>
</comment>
<keyword evidence="3 5" id="KW-0732">Signal</keyword>
<feature type="domain" description="Solute-binding protein family 3/N-terminal" evidence="6">
    <location>
        <begin position="47"/>
        <end position="270"/>
    </location>
</feature>
<dbReference type="PANTHER" id="PTHR35936">
    <property type="entry name" value="MEMBRANE-BOUND LYTIC MUREIN TRANSGLYCOSYLASE F"/>
    <property type="match status" value="1"/>
</dbReference>
<dbReference type="CDD" id="cd00996">
    <property type="entry name" value="PBP2_AatB_like"/>
    <property type="match status" value="1"/>
</dbReference>
<name>A0A1I7FC46_9FIRM</name>
<dbReference type="PROSITE" id="PS51257">
    <property type="entry name" value="PROKAR_LIPOPROTEIN"/>
    <property type="match status" value="1"/>
</dbReference>
<dbReference type="PROSITE" id="PS01039">
    <property type="entry name" value="SBP_BACTERIAL_3"/>
    <property type="match status" value="1"/>
</dbReference>
<dbReference type="Gene3D" id="3.40.190.10">
    <property type="entry name" value="Periplasmic binding protein-like II"/>
    <property type="match status" value="2"/>
</dbReference>
<evidence type="ECO:0000256" key="2">
    <source>
        <dbReference type="ARBA" id="ARBA00010333"/>
    </source>
</evidence>
<sequence length="278" mass="30874">MKKKVSLLLALVLAVTTMFVMTGCGNSGKSSGGSKDDSWNYVKKNGKLIIGLDDTFAPMGFRDKDNNLIGFDIDLAKAVGKELGVKVEFKPIDWDAKEAELKTKKIDCIWNGLSVTPDRLKAMTMSDHYLENRILLMSLKKDMNITSAKQLTKVKIGTQAGSSALEAIQKDKAYDSFKDNVKEYKDYDAAMMDMKAGRIDVVAIDEVYAIYNNKNKTKLYESKYNFGADNYAIGFRKGDEALAKKINEALQKTVDDGQAAKISKKWFGKNLVKIGANK</sequence>
<dbReference type="Proteomes" id="UP000198817">
    <property type="component" value="Unassembled WGS sequence"/>
</dbReference>
<dbReference type="InterPro" id="IPR018313">
    <property type="entry name" value="SBP_3_CS"/>
</dbReference>
<dbReference type="PANTHER" id="PTHR35936:SF34">
    <property type="entry name" value="ABC TRANSPORTER EXTRACELLULAR-BINDING PROTEIN YCKB-RELATED"/>
    <property type="match status" value="1"/>
</dbReference>
<evidence type="ECO:0000256" key="5">
    <source>
        <dbReference type="SAM" id="SignalP"/>
    </source>
</evidence>
<comment type="subcellular location">
    <subcellularLocation>
        <location evidence="1">Cell envelope</location>
    </subcellularLocation>
</comment>
<evidence type="ECO:0000313" key="9">
    <source>
        <dbReference type="Proteomes" id="UP000198817"/>
    </source>
</evidence>
<dbReference type="STRING" id="155865.SAMN05216515_101124"/>
<evidence type="ECO:0000256" key="1">
    <source>
        <dbReference type="ARBA" id="ARBA00004196"/>
    </source>
</evidence>
<dbReference type="SMART" id="SM00079">
    <property type="entry name" value="PBPe"/>
    <property type="match status" value="1"/>
</dbReference>
<dbReference type="InterPro" id="IPR001638">
    <property type="entry name" value="Solute-binding_3/MltF_N"/>
</dbReference>
<dbReference type="GO" id="GO:0016020">
    <property type="term" value="C:membrane"/>
    <property type="evidence" value="ECO:0007669"/>
    <property type="project" value="InterPro"/>
</dbReference>
<dbReference type="SMART" id="SM00062">
    <property type="entry name" value="PBPb"/>
    <property type="match status" value="1"/>
</dbReference>
<evidence type="ECO:0000259" key="6">
    <source>
        <dbReference type="SMART" id="SM00062"/>
    </source>
</evidence>
<dbReference type="GO" id="GO:0015276">
    <property type="term" value="F:ligand-gated monoatomic ion channel activity"/>
    <property type="evidence" value="ECO:0007669"/>
    <property type="project" value="InterPro"/>
</dbReference>
<dbReference type="EMBL" id="FPBT01000002">
    <property type="protein sequence ID" value="SFU33742.1"/>
    <property type="molecule type" value="Genomic_DNA"/>
</dbReference>
<evidence type="ECO:0000256" key="3">
    <source>
        <dbReference type="ARBA" id="ARBA00022729"/>
    </source>
</evidence>
<evidence type="ECO:0000256" key="4">
    <source>
        <dbReference type="RuleBase" id="RU003744"/>
    </source>
</evidence>
<reference evidence="8 9" key="1">
    <citation type="submission" date="2016-10" db="EMBL/GenBank/DDBJ databases">
        <authorList>
            <person name="de Groot N.N."/>
        </authorList>
    </citation>
    <scope>NUCLEOTIDE SEQUENCE [LARGE SCALE GENOMIC DNA]</scope>
    <source>
        <strain evidence="8 9">KHGC13</strain>
    </source>
</reference>
<keyword evidence="9" id="KW-1185">Reference proteome</keyword>
<protein>
    <submittedName>
        <fullName evidence="8">Amino acid ABC transporter substrate-binding protein, PAAT family</fullName>
    </submittedName>
</protein>
<feature type="chain" id="PRO_5039531092" evidence="5">
    <location>
        <begin position="23"/>
        <end position="278"/>
    </location>
</feature>
<feature type="signal peptide" evidence="5">
    <location>
        <begin position="1"/>
        <end position="22"/>
    </location>
</feature>
<dbReference type="GeneID" id="78354349"/>
<evidence type="ECO:0000259" key="7">
    <source>
        <dbReference type="SMART" id="SM00079"/>
    </source>
</evidence>
<gene>
    <name evidence="8" type="ORF">SAMN05216508_10243</name>
</gene>
<dbReference type="OrthoDB" id="9775197at2"/>
<organism evidence="8 9">
    <name type="scientific">Eubacterium pyruvativorans</name>
    <dbReference type="NCBI Taxonomy" id="155865"/>
    <lineage>
        <taxon>Bacteria</taxon>
        <taxon>Bacillati</taxon>
        <taxon>Bacillota</taxon>
        <taxon>Clostridia</taxon>
        <taxon>Eubacteriales</taxon>
        <taxon>Eubacteriaceae</taxon>
        <taxon>Eubacterium</taxon>
    </lineage>
</organism>
<dbReference type="Pfam" id="PF00497">
    <property type="entry name" value="SBP_bac_3"/>
    <property type="match status" value="1"/>
</dbReference>
<dbReference type="RefSeq" id="WP_090162934.1">
    <property type="nucleotide sequence ID" value="NZ_CACWQI010000003.1"/>
</dbReference>
<evidence type="ECO:0000313" key="8">
    <source>
        <dbReference type="EMBL" id="SFU33742.1"/>
    </source>
</evidence>
<accession>A0A1I7FC46</accession>
<dbReference type="AlphaFoldDB" id="A0A1I7FC46"/>
<dbReference type="GO" id="GO:0030313">
    <property type="term" value="C:cell envelope"/>
    <property type="evidence" value="ECO:0007669"/>
    <property type="project" value="UniProtKB-SubCell"/>
</dbReference>